<comment type="caution">
    <text evidence="2">The sequence shown here is derived from an EMBL/GenBank/DDBJ whole genome shotgun (WGS) entry which is preliminary data.</text>
</comment>
<dbReference type="Gene3D" id="3.30.1150.10">
    <property type="match status" value="1"/>
</dbReference>
<evidence type="ECO:0000259" key="1">
    <source>
        <dbReference type="PROSITE" id="PS52015"/>
    </source>
</evidence>
<evidence type="ECO:0000313" key="2">
    <source>
        <dbReference type="EMBL" id="MVM33869.1"/>
    </source>
</evidence>
<protein>
    <recommendedName>
        <fullName evidence="1">TonB C-terminal domain-containing protein</fullName>
    </recommendedName>
</protein>
<dbReference type="EMBL" id="WPIN01000013">
    <property type="protein sequence ID" value="MVM33869.1"/>
    <property type="molecule type" value="Genomic_DNA"/>
</dbReference>
<dbReference type="Proteomes" id="UP000436006">
    <property type="component" value="Unassembled WGS sequence"/>
</dbReference>
<keyword evidence="3" id="KW-1185">Reference proteome</keyword>
<dbReference type="Pfam" id="PF03544">
    <property type="entry name" value="TonB_C"/>
    <property type="match status" value="1"/>
</dbReference>
<dbReference type="InterPro" id="IPR037682">
    <property type="entry name" value="TonB_C"/>
</dbReference>
<organism evidence="2 3">
    <name type="scientific">Spirosoma arboris</name>
    <dbReference type="NCBI Taxonomy" id="2682092"/>
    <lineage>
        <taxon>Bacteria</taxon>
        <taxon>Pseudomonadati</taxon>
        <taxon>Bacteroidota</taxon>
        <taxon>Cytophagia</taxon>
        <taxon>Cytophagales</taxon>
        <taxon>Cytophagaceae</taxon>
        <taxon>Spirosoma</taxon>
    </lineage>
</organism>
<dbReference type="GO" id="GO:0031992">
    <property type="term" value="F:energy transducer activity"/>
    <property type="evidence" value="ECO:0007669"/>
    <property type="project" value="TreeGrafter"/>
</dbReference>
<evidence type="ECO:0000313" key="3">
    <source>
        <dbReference type="Proteomes" id="UP000436006"/>
    </source>
</evidence>
<reference evidence="2 3" key="1">
    <citation type="submission" date="2019-12" db="EMBL/GenBank/DDBJ databases">
        <title>Spirosoma sp. HMF4905 genome sequencing and assembly.</title>
        <authorList>
            <person name="Kang H."/>
            <person name="Cha I."/>
            <person name="Kim H."/>
            <person name="Joh K."/>
        </authorList>
    </citation>
    <scope>NUCLEOTIDE SEQUENCE [LARGE SCALE GENOMIC DNA]</scope>
    <source>
        <strain evidence="2 3">HMF4905</strain>
    </source>
</reference>
<dbReference type="PANTHER" id="PTHR33446:SF2">
    <property type="entry name" value="PROTEIN TONB"/>
    <property type="match status" value="1"/>
</dbReference>
<dbReference type="InterPro" id="IPR051045">
    <property type="entry name" value="TonB-dependent_transducer"/>
</dbReference>
<feature type="domain" description="TonB C-terminal" evidence="1">
    <location>
        <begin position="1"/>
        <end position="63"/>
    </location>
</feature>
<dbReference type="GO" id="GO:0098797">
    <property type="term" value="C:plasma membrane protein complex"/>
    <property type="evidence" value="ECO:0007669"/>
    <property type="project" value="TreeGrafter"/>
</dbReference>
<dbReference type="PROSITE" id="PS52015">
    <property type="entry name" value="TONB_CTD"/>
    <property type="match status" value="1"/>
</dbReference>
<accession>A0A7K1SJ73</accession>
<proteinExistence type="predicted"/>
<dbReference type="PANTHER" id="PTHR33446">
    <property type="entry name" value="PROTEIN TONB-RELATED"/>
    <property type="match status" value="1"/>
</dbReference>
<name>A0A7K1SJ73_9BACT</name>
<dbReference type="SUPFAM" id="SSF74653">
    <property type="entry name" value="TolA/TonB C-terminal domain"/>
    <property type="match status" value="1"/>
</dbReference>
<sequence>MFIRFLITKQGGIEQVKVLKGVSPEIDAEAIRLVASMPNWVPGKVDGQAVDCFYNLPINFSVR</sequence>
<gene>
    <name evidence="2" type="ORF">GO755_27785</name>
</gene>
<dbReference type="AlphaFoldDB" id="A0A7K1SJ73"/>
<dbReference type="GO" id="GO:0055085">
    <property type="term" value="P:transmembrane transport"/>
    <property type="evidence" value="ECO:0007669"/>
    <property type="project" value="InterPro"/>
</dbReference>